<dbReference type="SUPFAM" id="SSF51556">
    <property type="entry name" value="Metallo-dependent hydrolases"/>
    <property type="match status" value="1"/>
</dbReference>
<dbReference type="Proteomes" id="UP000256486">
    <property type="component" value="Unassembled WGS sequence"/>
</dbReference>
<gene>
    <name evidence="3" type="ORF">B7R54_17565</name>
</gene>
<proteinExistence type="inferred from homology"/>
<comment type="caution">
    <text evidence="3">The sequence shown here is derived from an EMBL/GenBank/DDBJ whole genome shotgun (WGS) entry which is preliminary data.</text>
</comment>
<protein>
    <submittedName>
        <fullName evidence="3">Metal-dependent hydrolase</fullName>
    </submittedName>
</protein>
<dbReference type="OrthoDB" id="5450317at2"/>
<feature type="domain" description="Amidohydrolase-related" evidence="2">
    <location>
        <begin position="8"/>
        <end position="284"/>
    </location>
</feature>
<evidence type="ECO:0000259" key="2">
    <source>
        <dbReference type="Pfam" id="PF04909"/>
    </source>
</evidence>
<dbReference type="InterPro" id="IPR052350">
    <property type="entry name" value="Metallo-dep_Lactonases"/>
</dbReference>
<accession>A0A3E0VN16</accession>
<dbReference type="InterPro" id="IPR006680">
    <property type="entry name" value="Amidohydro-rel"/>
</dbReference>
<sequence length="290" mass="31709">MRFSVVTVDSHQHVWNPERVRYDWLEAGMPELDRIVDFAELRPSLQAAGVDATVLVQSADNDGDTDWMLAVAAANPEVAGVVAYVPLDRPDEAAARLTELRRNPLVVGVRNLIHDQPDPDWMLQPAVDEGLALLEAASLPFDYVAVLPRHLENLPGIGERHPELTIVIDHLAKPPIGGADREPWWSLIERVAENPRVMGKVSGLYSAVGDPAGWDVAGVRPFVDRAFDVFGADRLMYGGDWPVSLLAGGYARVWSGLADVLATATDDSGRTRVYGGTAEQVYGLDLQKFI</sequence>
<dbReference type="InterPro" id="IPR032466">
    <property type="entry name" value="Metal_Hydrolase"/>
</dbReference>
<name>A0A3E0VN16_9MICO</name>
<dbReference type="Gene3D" id="3.20.20.140">
    <property type="entry name" value="Metal-dependent hydrolases"/>
    <property type="match status" value="1"/>
</dbReference>
<keyword evidence="3" id="KW-0378">Hydrolase</keyword>
<evidence type="ECO:0000256" key="1">
    <source>
        <dbReference type="ARBA" id="ARBA00038310"/>
    </source>
</evidence>
<dbReference type="RefSeq" id="WP_116416188.1">
    <property type="nucleotide sequence ID" value="NZ_NBWZ01000001.1"/>
</dbReference>
<dbReference type="PANTHER" id="PTHR43569">
    <property type="entry name" value="AMIDOHYDROLASE"/>
    <property type="match status" value="1"/>
</dbReference>
<dbReference type="EMBL" id="NBWZ01000001">
    <property type="protein sequence ID" value="RFA10813.1"/>
    <property type="molecule type" value="Genomic_DNA"/>
</dbReference>
<keyword evidence="4" id="KW-1185">Reference proteome</keyword>
<dbReference type="PANTHER" id="PTHR43569:SF2">
    <property type="entry name" value="AMIDOHYDROLASE-RELATED DOMAIN-CONTAINING PROTEIN"/>
    <property type="match status" value="1"/>
</dbReference>
<evidence type="ECO:0000313" key="3">
    <source>
        <dbReference type="EMBL" id="RFA10813.1"/>
    </source>
</evidence>
<dbReference type="GO" id="GO:0016787">
    <property type="term" value="F:hydrolase activity"/>
    <property type="evidence" value="ECO:0007669"/>
    <property type="project" value="UniProtKB-KW"/>
</dbReference>
<organism evidence="3 4">
    <name type="scientific">Subtercola boreus</name>
    <dbReference type="NCBI Taxonomy" id="120213"/>
    <lineage>
        <taxon>Bacteria</taxon>
        <taxon>Bacillati</taxon>
        <taxon>Actinomycetota</taxon>
        <taxon>Actinomycetes</taxon>
        <taxon>Micrococcales</taxon>
        <taxon>Microbacteriaceae</taxon>
        <taxon>Subtercola</taxon>
    </lineage>
</organism>
<evidence type="ECO:0000313" key="4">
    <source>
        <dbReference type="Proteomes" id="UP000256486"/>
    </source>
</evidence>
<reference evidence="3 4" key="1">
    <citation type="submission" date="2017-04" db="EMBL/GenBank/DDBJ databases">
        <title>Comparative genome analysis of Subtercola boreus.</title>
        <authorList>
            <person name="Cho Y.-J."/>
            <person name="Cho A."/>
            <person name="Kim O.-S."/>
            <person name="Lee J.-I."/>
        </authorList>
    </citation>
    <scope>NUCLEOTIDE SEQUENCE [LARGE SCALE GENOMIC DNA]</scope>
    <source>
        <strain evidence="3 4">K300</strain>
    </source>
</reference>
<comment type="similarity">
    <text evidence="1">Belongs to the metallo-dependent hydrolases superfamily.</text>
</comment>
<dbReference type="Pfam" id="PF04909">
    <property type="entry name" value="Amidohydro_2"/>
    <property type="match status" value="1"/>
</dbReference>
<dbReference type="AlphaFoldDB" id="A0A3E0VN16"/>